<evidence type="ECO:0000256" key="3">
    <source>
        <dbReference type="ARBA" id="ARBA00022989"/>
    </source>
</evidence>
<keyword evidence="4 5" id="KW-0472">Membrane</keyword>
<comment type="caution">
    <text evidence="6">The sequence shown here is derived from an EMBL/GenBank/DDBJ whole genome shotgun (WGS) entry which is preliminary data.</text>
</comment>
<name>A0A2M9XDL6_9LEPT</name>
<reference evidence="6 7" key="1">
    <citation type="submission" date="2017-07" db="EMBL/GenBank/DDBJ databases">
        <title>Leptospira spp. isolated from tropical soils.</title>
        <authorList>
            <person name="Thibeaux R."/>
            <person name="Iraola G."/>
            <person name="Ferres I."/>
            <person name="Bierque E."/>
            <person name="Girault D."/>
            <person name="Soupe-Gilbert M.-E."/>
            <person name="Picardeau M."/>
            <person name="Goarant C."/>
        </authorList>
    </citation>
    <scope>NUCLEOTIDE SEQUENCE [LARGE SCALE GENOMIC DNA]</scope>
    <source>
        <strain evidence="6 7">MCA1-C-A1</strain>
    </source>
</reference>
<dbReference type="InterPro" id="IPR032808">
    <property type="entry name" value="DoxX"/>
</dbReference>
<keyword evidence="3 5" id="KW-1133">Transmembrane helix</keyword>
<feature type="transmembrane region" description="Helical" evidence="5">
    <location>
        <begin position="74"/>
        <end position="92"/>
    </location>
</feature>
<proteinExistence type="predicted"/>
<feature type="transmembrane region" description="Helical" evidence="5">
    <location>
        <begin position="98"/>
        <end position="115"/>
    </location>
</feature>
<feature type="transmembrane region" description="Helical" evidence="5">
    <location>
        <begin position="47"/>
        <end position="65"/>
    </location>
</feature>
<keyword evidence="7" id="KW-1185">Reference proteome</keyword>
<accession>A0A2M9XDL6</accession>
<dbReference type="PIRSF" id="PIRSF030066">
    <property type="entry name" value="UCP030066"/>
    <property type="match status" value="1"/>
</dbReference>
<dbReference type="Proteomes" id="UP000232196">
    <property type="component" value="Unassembled WGS sequence"/>
</dbReference>
<dbReference type="GO" id="GO:0016020">
    <property type="term" value="C:membrane"/>
    <property type="evidence" value="ECO:0007669"/>
    <property type="project" value="UniProtKB-SubCell"/>
</dbReference>
<evidence type="ECO:0000313" key="6">
    <source>
        <dbReference type="EMBL" id="PJZ25793.1"/>
    </source>
</evidence>
<evidence type="ECO:0000256" key="4">
    <source>
        <dbReference type="ARBA" id="ARBA00023136"/>
    </source>
</evidence>
<gene>
    <name evidence="6" type="ORF">CH357_09145</name>
</gene>
<dbReference type="RefSeq" id="WP_100706434.1">
    <property type="nucleotide sequence ID" value="NZ_NPDL01000001.1"/>
</dbReference>
<dbReference type="OrthoDB" id="7960583at2"/>
<evidence type="ECO:0000313" key="7">
    <source>
        <dbReference type="Proteomes" id="UP000232196"/>
    </source>
</evidence>
<dbReference type="InterPro" id="IPR016944">
    <property type="entry name" value="UCP030066"/>
</dbReference>
<dbReference type="EMBL" id="NPDN01000004">
    <property type="protein sequence ID" value="PJZ25793.1"/>
    <property type="molecule type" value="Genomic_DNA"/>
</dbReference>
<protein>
    <submittedName>
        <fullName evidence="6">DoxX-like family protein</fullName>
    </submittedName>
</protein>
<comment type="subcellular location">
    <subcellularLocation>
        <location evidence="1">Membrane</location>
        <topology evidence="1">Multi-pass membrane protein</topology>
    </subcellularLocation>
</comment>
<evidence type="ECO:0000256" key="1">
    <source>
        <dbReference type="ARBA" id="ARBA00004141"/>
    </source>
</evidence>
<keyword evidence="2 5" id="KW-0812">Transmembrane</keyword>
<dbReference type="Pfam" id="PF13564">
    <property type="entry name" value="DoxX_2"/>
    <property type="match status" value="1"/>
</dbReference>
<organism evidence="6 7">
    <name type="scientific">Leptospira hartskeerlii</name>
    <dbReference type="NCBI Taxonomy" id="2023177"/>
    <lineage>
        <taxon>Bacteria</taxon>
        <taxon>Pseudomonadati</taxon>
        <taxon>Spirochaetota</taxon>
        <taxon>Spirochaetia</taxon>
        <taxon>Leptospirales</taxon>
        <taxon>Leptospiraceae</taxon>
        <taxon>Leptospira</taxon>
    </lineage>
</organism>
<sequence>MNKTVIKVLYWATTGLIAVGNLFGAYAYTSQSPQVLENLAHLGYPGYLALILGPAKGLSALALLYPKFPRLKEWAYAGITFNVLGAGLSHLLAKDPNFATPFIFLALVAVSYITWRKLEAEKA</sequence>
<dbReference type="AlphaFoldDB" id="A0A2M9XDL6"/>
<evidence type="ECO:0000256" key="2">
    <source>
        <dbReference type="ARBA" id="ARBA00022692"/>
    </source>
</evidence>
<feature type="transmembrane region" description="Helical" evidence="5">
    <location>
        <begin position="9"/>
        <end position="27"/>
    </location>
</feature>
<evidence type="ECO:0000256" key="5">
    <source>
        <dbReference type="SAM" id="Phobius"/>
    </source>
</evidence>